<evidence type="ECO:0000313" key="1">
    <source>
        <dbReference type="EMBL" id="MDG3585323.1"/>
    </source>
</evidence>
<dbReference type="Pfam" id="PF06245">
    <property type="entry name" value="DUF1015"/>
    <property type="match status" value="1"/>
</dbReference>
<accession>A0ABT6FPZ5</accession>
<comment type="caution">
    <text evidence="1">The sequence shown here is derived from an EMBL/GenBank/DDBJ whole genome shotgun (WGS) entry which is preliminary data.</text>
</comment>
<name>A0ABT6FPZ5_9FLAO</name>
<dbReference type="EMBL" id="JAPMUA010000002">
    <property type="protein sequence ID" value="MDG3585323.1"/>
    <property type="molecule type" value="Genomic_DNA"/>
</dbReference>
<gene>
    <name evidence="1" type="ORF">OSR52_05530</name>
</gene>
<proteinExistence type="predicted"/>
<evidence type="ECO:0000313" key="2">
    <source>
        <dbReference type="Proteomes" id="UP001153642"/>
    </source>
</evidence>
<dbReference type="PIRSF" id="PIRSF033563">
    <property type="entry name" value="UCP033563"/>
    <property type="match status" value="1"/>
</dbReference>
<keyword evidence="2" id="KW-1185">Reference proteome</keyword>
<dbReference type="InterPro" id="IPR008323">
    <property type="entry name" value="UCP033563"/>
</dbReference>
<protein>
    <submittedName>
        <fullName evidence="1">DUF1015 domain-containing protein</fullName>
    </submittedName>
</protein>
<dbReference type="RefSeq" id="WP_277899407.1">
    <property type="nucleotide sequence ID" value="NZ_JAPMUA010000002.1"/>
</dbReference>
<dbReference type="PANTHER" id="PTHR36454">
    <property type="entry name" value="LMO2823 PROTEIN"/>
    <property type="match status" value="1"/>
</dbReference>
<reference evidence="1" key="1">
    <citation type="submission" date="2022-11" db="EMBL/GenBank/DDBJ databases">
        <title>High-quality draft genome sequence of Galbibacter sp. strain CMA-7.</title>
        <authorList>
            <person name="Wei L."/>
            <person name="Dong C."/>
            <person name="Shao Z."/>
        </authorList>
    </citation>
    <scope>NUCLEOTIDE SEQUENCE</scope>
    <source>
        <strain evidence="1">CMA-7</strain>
    </source>
</reference>
<dbReference type="PANTHER" id="PTHR36454:SF1">
    <property type="entry name" value="DUF1015 DOMAIN-CONTAINING PROTEIN"/>
    <property type="match status" value="1"/>
</dbReference>
<organism evidence="1 2">
    <name type="scientific">Galbibacter pacificus</name>
    <dbReference type="NCBI Taxonomy" id="2996052"/>
    <lineage>
        <taxon>Bacteria</taxon>
        <taxon>Pseudomonadati</taxon>
        <taxon>Bacteroidota</taxon>
        <taxon>Flavobacteriia</taxon>
        <taxon>Flavobacteriales</taxon>
        <taxon>Flavobacteriaceae</taxon>
        <taxon>Galbibacter</taxon>
    </lineage>
</organism>
<dbReference type="Proteomes" id="UP001153642">
    <property type="component" value="Unassembled WGS sequence"/>
</dbReference>
<sequence>MVKIIPFAAVRPTKDKVSLVVSRSYEDYPTNELNATLSYNPFSFLHIINPGYKFHHDISGERRFSLVRNRYLEFIEENVFTKDESPSLYIYKIKTRKGDFCGIFAGASVEDYQNNSIKKHEATLQTREELFKDYLKTVGFNAEPVLLTYPDNAEIDAIITTVTKEIPEYEFATTDKAVHYLWKISNLKIIDTIQQVFKKMDCVYIADGHHRSASSNLLSEELKSNNPDHTGKEPYNYFMSYFIPESNLKIYDFNRMVKDLNGLSKEEFLIQLDEHFRIENRGDDLYKPSKKHHFGMYLDGEFYSLYLRKHYEFSNSLSELDTHILYITVLKPILGIEDLRNDNRIEYGYGKYNTIKMKDFIDQDKFKVGFSLFPVKVDQMKKISDEGLKMPPKSTYIEPKLKSGLTIYEF</sequence>